<dbReference type="Proteomes" id="UP000219327">
    <property type="component" value="Unassembled WGS sequence"/>
</dbReference>
<feature type="binding site" evidence="14">
    <location>
        <position position="318"/>
    </location>
    <ligand>
        <name>NAD(+)</name>
        <dbReference type="ChEBI" id="CHEBI:57540"/>
    </ligand>
</feature>
<keyword evidence="6 14" id="KW-0479">Metal-binding</keyword>
<dbReference type="InterPro" id="IPR036420">
    <property type="entry name" value="BRCT_dom_sf"/>
</dbReference>
<dbReference type="GO" id="GO:0003911">
    <property type="term" value="F:DNA ligase (NAD+) activity"/>
    <property type="evidence" value="ECO:0007669"/>
    <property type="project" value="UniProtKB-UniRule"/>
</dbReference>
<dbReference type="NCBIfam" id="NF005932">
    <property type="entry name" value="PRK07956.1"/>
    <property type="match status" value="1"/>
</dbReference>
<dbReference type="PANTHER" id="PTHR23389">
    <property type="entry name" value="CHROMOSOME TRANSMISSION FIDELITY FACTOR 18"/>
    <property type="match status" value="1"/>
</dbReference>
<keyword evidence="7 14" id="KW-0227">DNA damage</keyword>
<dbReference type="InterPro" id="IPR001679">
    <property type="entry name" value="DNA_ligase"/>
</dbReference>
<dbReference type="GO" id="GO:0006281">
    <property type="term" value="P:DNA repair"/>
    <property type="evidence" value="ECO:0007669"/>
    <property type="project" value="UniProtKB-KW"/>
</dbReference>
<keyword evidence="4 14" id="KW-0436">Ligase</keyword>
<dbReference type="InterPro" id="IPR004149">
    <property type="entry name" value="Znf_DNAligase_C4"/>
</dbReference>
<evidence type="ECO:0000256" key="5">
    <source>
        <dbReference type="ARBA" id="ARBA00022705"/>
    </source>
</evidence>
<sequence>MSKPSEKVADEIARLRDQIHYHNHLYHTLDQPELSDAEFDAVFRRLQGLESEHPQFADENSPTRRVGGAPLTAFTQVAHERPMLSLDNAFGAEDMVDFERRIKTRLDSQEPVSFACEPKIDGVAISLLYEGGRLVRAATRGDGATGENITENARTISAVPLNLMGDEYPYRLEVRGEAYMSLSGFAEMNLQAEAEGEKVFANPRNATAGSLRQLDSRLTAKRPLTMFCYSVGVVEGGTLPEEHSAILEALRRWGFRTNPLTEVVVGVDACNDYFARLQEIRPTLDYEIDGCVFKVNNIAQQVTLGFLTRTPRWAIAHKFPAEEGVTRLLDVEFQVGRTGAITPVARLEPIKLAGVTISNATLHNMDEVSRLGLAVGDMVKIQRAGDVIPKIVGVLPELRDTDSREVALPAVCPACGSGIVQPEGEVIARCSSGLSCSAQRKESIRHFASRLALDIEGLGDKLVEQLVDEGLIETTGDLFRLTDEPLVALPRMGRKSVSNLLAAIEDSKQTTLTRFIYALGIAEVGEATARNLAMHFGDLGPLRDASVESLQEVDDVGPIVAEKIASFFGQKNNQIVMDQLIALGVQWEPEIVETVPGPDLTGEKVVLTGTLRTLTRNDAKSQLQTLGAKVSGSVSSKTSFVVAGDAAGSKLTKAQELGVRVLSEQELIDLLEGG</sequence>
<dbReference type="InterPro" id="IPR012340">
    <property type="entry name" value="NA-bd_OB-fold"/>
</dbReference>
<evidence type="ECO:0000256" key="15">
    <source>
        <dbReference type="RuleBase" id="RU000618"/>
    </source>
</evidence>
<evidence type="ECO:0000256" key="2">
    <source>
        <dbReference type="ARBA" id="ARBA00012722"/>
    </source>
</evidence>
<dbReference type="HAMAP" id="MF_01588">
    <property type="entry name" value="DNA_ligase_A"/>
    <property type="match status" value="1"/>
</dbReference>
<dbReference type="NCBIfam" id="TIGR00575">
    <property type="entry name" value="dnlj"/>
    <property type="match status" value="1"/>
</dbReference>
<feature type="binding site" evidence="14">
    <location>
        <position position="436"/>
    </location>
    <ligand>
        <name>Zn(2+)</name>
        <dbReference type="ChEBI" id="CHEBI:29105"/>
    </ligand>
</feature>
<proteinExistence type="inferred from homology"/>
<comment type="function">
    <text evidence="1 14">DNA ligase that catalyzes the formation of phosphodiester linkages between 5'-phosphoryl and 3'-hydroxyl groups in double-stranded DNA using NAD as a coenzyme and as the energy source for the reaction. It is essential for DNA replication and repair of damaged DNA.</text>
</comment>
<dbReference type="SUPFAM" id="SSF50249">
    <property type="entry name" value="Nucleic acid-binding proteins"/>
    <property type="match status" value="1"/>
</dbReference>
<dbReference type="SUPFAM" id="SSF47781">
    <property type="entry name" value="RuvA domain 2-like"/>
    <property type="match status" value="1"/>
</dbReference>
<dbReference type="Pfam" id="PF03120">
    <property type="entry name" value="OB_DNA_ligase"/>
    <property type="match status" value="1"/>
</dbReference>
<dbReference type="Pfam" id="PF01653">
    <property type="entry name" value="DNA_ligase_aden"/>
    <property type="match status" value="1"/>
</dbReference>
<dbReference type="PROSITE" id="PS50172">
    <property type="entry name" value="BRCT"/>
    <property type="match status" value="1"/>
</dbReference>
<feature type="domain" description="BRCT" evidence="16">
    <location>
        <begin position="600"/>
        <end position="674"/>
    </location>
</feature>
<evidence type="ECO:0000256" key="14">
    <source>
        <dbReference type="HAMAP-Rule" id="MF_01588"/>
    </source>
</evidence>
<dbReference type="InterPro" id="IPR018239">
    <property type="entry name" value="DNA_ligase_AS"/>
</dbReference>
<comment type="caution">
    <text evidence="14">Lacks conserved residue(s) required for the propagation of feature annotation.</text>
</comment>
<feature type="active site" description="N6-AMP-lysine intermediate" evidence="14">
    <location>
        <position position="119"/>
    </location>
</feature>
<evidence type="ECO:0000256" key="12">
    <source>
        <dbReference type="ARBA" id="ARBA00034005"/>
    </source>
</evidence>
<dbReference type="InterPro" id="IPR001357">
    <property type="entry name" value="BRCT_dom"/>
</dbReference>
<keyword evidence="10 14" id="KW-0520">NAD</keyword>
<keyword evidence="5 14" id="KW-0235">DNA replication</keyword>
<feature type="binding site" evidence="14">
    <location>
        <begin position="85"/>
        <end position="86"/>
    </location>
    <ligand>
        <name>NAD(+)</name>
        <dbReference type="ChEBI" id="CHEBI:57540"/>
    </ligand>
</feature>
<dbReference type="CDD" id="cd00114">
    <property type="entry name" value="LIGANc"/>
    <property type="match status" value="1"/>
</dbReference>
<organism evidence="17 18">
    <name type="scientific">OM182 bacterium MED-G24</name>
    <dbReference type="NCBI Taxonomy" id="1986255"/>
    <lineage>
        <taxon>Bacteria</taxon>
        <taxon>Pseudomonadati</taxon>
        <taxon>Pseudomonadota</taxon>
        <taxon>Gammaproteobacteria</taxon>
        <taxon>OMG group</taxon>
        <taxon>OM182 clade</taxon>
    </lineage>
</organism>
<dbReference type="InterPro" id="IPR010994">
    <property type="entry name" value="RuvA_2-like"/>
</dbReference>
<feature type="binding site" evidence="14">
    <location>
        <position position="117"/>
    </location>
    <ligand>
        <name>NAD(+)</name>
        <dbReference type="ChEBI" id="CHEBI:57540"/>
    </ligand>
</feature>
<evidence type="ECO:0000313" key="17">
    <source>
        <dbReference type="EMBL" id="PDH35789.1"/>
    </source>
</evidence>
<dbReference type="Pfam" id="PF14520">
    <property type="entry name" value="HHH_5"/>
    <property type="match status" value="1"/>
</dbReference>
<dbReference type="PROSITE" id="PS01055">
    <property type="entry name" value="DNA_LIGASE_N1"/>
    <property type="match status" value="1"/>
</dbReference>
<evidence type="ECO:0000256" key="3">
    <source>
        <dbReference type="ARBA" id="ARBA00013308"/>
    </source>
</evidence>
<feature type="binding site" evidence="14">
    <location>
        <position position="294"/>
    </location>
    <ligand>
        <name>NAD(+)</name>
        <dbReference type="ChEBI" id="CHEBI:57540"/>
    </ligand>
</feature>
<dbReference type="FunFam" id="1.10.150.20:FF:000007">
    <property type="entry name" value="DNA ligase"/>
    <property type="match status" value="1"/>
</dbReference>
<dbReference type="Gene3D" id="3.40.50.10190">
    <property type="entry name" value="BRCT domain"/>
    <property type="match status" value="1"/>
</dbReference>
<dbReference type="InterPro" id="IPR033136">
    <property type="entry name" value="DNA_ligase_CS"/>
</dbReference>
<dbReference type="FunFam" id="3.30.470.30:FF:000001">
    <property type="entry name" value="DNA ligase"/>
    <property type="match status" value="1"/>
</dbReference>
<dbReference type="SUPFAM" id="SSF56091">
    <property type="entry name" value="DNA ligase/mRNA capping enzyme, catalytic domain"/>
    <property type="match status" value="1"/>
</dbReference>
<dbReference type="PROSITE" id="PS01056">
    <property type="entry name" value="DNA_LIGASE_N2"/>
    <property type="match status" value="1"/>
</dbReference>
<dbReference type="SUPFAM" id="SSF52113">
    <property type="entry name" value="BRCT domain"/>
    <property type="match status" value="1"/>
</dbReference>
<dbReference type="InterPro" id="IPR041663">
    <property type="entry name" value="DisA/LigA_HHH"/>
</dbReference>
<dbReference type="InterPro" id="IPR013839">
    <property type="entry name" value="DNAligase_adenylation"/>
</dbReference>
<dbReference type="AlphaFoldDB" id="A0A2A5WH28"/>
<dbReference type="GO" id="GO:0046872">
    <property type="term" value="F:metal ion binding"/>
    <property type="evidence" value="ECO:0007669"/>
    <property type="project" value="UniProtKB-KW"/>
</dbReference>
<dbReference type="Gene3D" id="1.10.150.20">
    <property type="entry name" value="5' to 3' exonuclease, C-terminal subdomain"/>
    <property type="match status" value="2"/>
</dbReference>
<dbReference type="GO" id="GO:0005829">
    <property type="term" value="C:cytosol"/>
    <property type="evidence" value="ECO:0007669"/>
    <property type="project" value="TreeGrafter"/>
</dbReference>
<feature type="binding site" evidence="14">
    <location>
        <position position="177"/>
    </location>
    <ligand>
        <name>NAD(+)</name>
        <dbReference type="ChEBI" id="CHEBI:57540"/>
    </ligand>
</feature>
<dbReference type="Pfam" id="PF03119">
    <property type="entry name" value="DNA_ligase_ZBD"/>
    <property type="match status" value="1"/>
</dbReference>
<evidence type="ECO:0000256" key="1">
    <source>
        <dbReference type="ARBA" id="ARBA00004067"/>
    </source>
</evidence>
<evidence type="ECO:0000256" key="4">
    <source>
        <dbReference type="ARBA" id="ARBA00022598"/>
    </source>
</evidence>
<keyword evidence="8 14" id="KW-0862">Zinc</keyword>
<dbReference type="FunFam" id="2.40.50.140:FF:000012">
    <property type="entry name" value="DNA ligase"/>
    <property type="match status" value="1"/>
</dbReference>
<dbReference type="Gene3D" id="1.10.287.610">
    <property type="entry name" value="Helix hairpin bin"/>
    <property type="match status" value="1"/>
</dbReference>
<keyword evidence="9 14" id="KW-0460">Magnesium</keyword>
<dbReference type="FunFam" id="1.10.150.20:FF:000006">
    <property type="entry name" value="DNA ligase"/>
    <property type="match status" value="1"/>
</dbReference>
<dbReference type="SMART" id="SM00532">
    <property type="entry name" value="LIGANc"/>
    <property type="match status" value="1"/>
</dbReference>
<evidence type="ECO:0000256" key="8">
    <source>
        <dbReference type="ARBA" id="ARBA00022833"/>
    </source>
</evidence>
<dbReference type="CDD" id="cd17748">
    <property type="entry name" value="BRCT_DNA_ligase_like"/>
    <property type="match status" value="1"/>
</dbReference>
<evidence type="ECO:0000256" key="9">
    <source>
        <dbReference type="ARBA" id="ARBA00022842"/>
    </source>
</evidence>
<evidence type="ECO:0000256" key="11">
    <source>
        <dbReference type="ARBA" id="ARBA00023204"/>
    </source>
</evidence>
<comment type="caution">
    <text evidence="17">The sequence shown here is derived from an EMBL/GenBank/DDBJ whole genome shotgun (WGS) entry which is preliminary data.</text>
</comment>
<dbReference type="Gene3D" id="3.30.470.30">
    <property type="entry name" value="DNA ligase/mRNA capping enzyme"/>
    <property type="match status" value="1"/>
</dbReference>
<comment type="similarity">
    <text evidence="13 14">Belongs to the NAD-dependent DNA ligase family. LigA subfamily.</text>
</comment>
<evidence type="ECO:0000256" key="6">
    <source>
        <dbReference type="ARBA" id="ARBA00022723"/>
    </source>
</evidence>
<feature type="binding site" evidence="14">
    <location>
        <position position="140"/>
    </location>
    <ligand>
        <name>NAD(+)</name>
        <dbReference type="ChEBI" id="CHEBI:57540"/>
    </ligand>
</feature>
<evidence type="ECO:0000256" key="13">
    <source>
        <dbReference type="ARBA" id="ARBA00060881"/>
    </source>
</evidence>
<dbReference type="SMART" id="SM00292">
    <property type="entry name" value="BRCT"/>
    <property type="match status" value="1"/>
</dbReference>
<dbReference type="PANTHER" id="PTHR23389:SF9">
    <property type="entry name" value="DNA LIGASE"/>
    <property type="match status" value="1"/>
</dbReference>
<dbReference type="PIRSF" id="PIRSF001604">
    <property type="entry name" value="LigA"/>
    <property type="match status" value="1"/>
</dbReference>
<feature type="binding site" evidence="14">
    <location>
        <position position="412"/>
    </location>
    <ligand>
        <name>Zn(2+)</name>
        <dbReference type="ChEBI" id="CHEBI:29105"/>
    </ligand>
</feature>
<dbReference type="EC" id="6.5.1.2" evidence="2 14"/>
<dbReference type="Gene3D" id="6.20.10.30">
    <property type="match status" value="1"/>
</dbReference>
<gene>
    <name evidence="14 17" type="primary">ligA</name>
    <name evidence="17" type="ORF">CNE99_10675</name>
</gene>
<dbReference type="SMART" id="SM00278">
    <property type="entry name" value="HhH1"/>
    <property type="match status" value="4"/>
</dbReference>
<dbReference type="InterPro" id="IPR013840">
    <property type="entry name" value="DNAligase_N"/>
</dbReference>
<dbReference type="Pfam" id="PF00533">
    <property type="entry name" value="BRCT"/>
    <property type="match status" value="1"/>
</dbReference>
<keyword evidence="14" id="KW-0464">Manganese</keyword>
<accession>A0A2A5WH28</accession>
<comment type="cofactor">
    <cofactor evidence="14">
        <name>Mg(2+)</name>
        <dbReference type="ChEBI" id="CHEBI:18420"/>
    </cofactor>
    <cofactor evidence="14">
        <name>Mn(2+)</name>
        <dbReference type="ChEBI" id="CHEBI:29035"/>
    </cofactor>
</comment>
<evidence type="ECO:0000313" key="18">
    <source>
        <dbReference type="Proteomes" id="UP000219327"/>
    </source>
</evidence>
<feature type="binding site" evidence="14">
    <location>
        <begin position="36"/>
        <end position="40"/>
    </location>
    <ligand>
        <name>NAD(+)</name>
        <dbReference type="ChEBI" id="CHEBI:57540"/>
    </ligand>
</feature>
<evidence type="ECO:0000256" key="7">
    <source>
        <dbReference type="ARBA" id="ARBA00022763"/>
    </source>
</evidence>
<dbReference type="Gene3D" id="2.40.50.140">
    <property type="entry name" value="Nucleic acid-binding proteins"/>
    <property type="match status" value="1"/>
</dbReference>
<dbReference type="GO" id="GO:0006260">
    <property type="term" value="P:DNA replication"/>
    <property type="evidence" value="ECO:0007669"/>
    <property type="project" value="UniProtKB-KW"/>
</dbReference>
<protein>
    <recommendedName>
        <fullName evidence="3 14">DNA ligase</fullName>
        <ecNumber evidence="2 14">6.5.1.2</ecNumber>
    </recommendedName>
    <alternativeName>
        <fullName evidence="14">Polydeoxyribonucleotide synthase [NAD(+)]</fullName>
    </alternativeName>
</protein>
<dbReference type="Pfam" id="PF12826">
    <property type="entry name" value="HHH_2"/>
    <property type="match status" value="1"/>
</dbReference>
<dbReference type="InterPro" id="IPR004150">
    <property type="entry name" value="NAD_DNA_ligase_OB"/>
</dbReference>
<evidence type="ECO:0000256" key="10">
    <source>
        <dbReference type="ARBA" id="ARBA00023027"/>
    </source>
</evidence>
<feature type="binding site" evidence="14">
    <location>
        <position position="415"/>
    </location>
    <ligand>
        <name>Zn(2+)</name>
        <dbReference type="ChEBI" id="CHEBI:29105"/>
    </ligand>
</feature>
<evidence type="ECO:0000259" key="16">
    <source>
        <dbReference type="PROSITE" id="PS50172"/>
    </source>
</evidence>
<reference evidence="17 18" key="1">
    <citation type="submission" date="2017-08" db="EMBL/GenBank/DDBJ databases">
        <title>Fine stratification of microbial communities through a metagenomic profile of the photic zone.</title>
        <authorList>
            <person name="Haro-Moreno J.M."/>
            <person name="Lopez-Perez M."/>
            <person name="De La Torre J."/>
            <person name="Picazo A."/>
            <person name="Camacho A."/>
            <person name="Rodriguez-Valera F."/>
        </authorList>
    </citation>
    <scope>NUCLEOTIDE SEQUENCE [LARGE SCALE GENOMIC DNA]</scope>
    <source>
        <strain evidence="17">MED-G24</strain>
    </source>
</reference>
<dbReference type="InterPro" id="IPR003583">
    <property type="entry name" value="Hlx-hairpin-Hlx_DNA-bd_motif"/>
</dbReference>
<dbReference type="EMBL" id="NTKD01000082">
    <property type="protein sequence ID" value="PDH35789.1"/>
    <property type="molecule type" value="Genomic_DNA"/>
</dbReference>
<dbReference type="GO" id="GO:0003677">
    <property type="term" value="F:DNA binding"/>
    <property type="evidence" value="ECO:0007669"/>
    <property type="project" value="InterPro"/>
</dbReference>
<comment type="catalytic activity">
    <reaction evidence="12 14 15">
        <text>NAD(+) + (deoxyribonucleotide)n-3'-hydroxyl + 5'-phospho-(deoxyribonucleotide)m = (deoxyribonucleotide)n+m + AMP + beta-nicotinamide D-nucleotide.</text>
        <dbReference type="EC" id="6.5.1.2"/>
    </reaction>
</comment>
<keyword evidence="11 14" id="KW-0234">DNA repair</keyword>
<name>A0A2A5WH28_9GAMM</name>